<dbReference type="InterPro" id="IPR002177">
    <property type="entry name" value="DPS_DNA-bd"/>
</dbReference>
<dbReference type="EMBL" id="NQVN01000007">
    <property type="protein sequence ID" value="PIO98848.1"/>
    <property type="molecule type" value="Genomic_DNA"/>
</dbReference>
<evidence type="ECO:0000313" key="6">
    <source>
        <dbReference type="Proteomes" id="UP000231070"/>
    </source>
</evidence>
<dbReference type="InterPro" id="IPR008331">
    <property type="entry name" value="Ferritin_DPS_dom"/>
</dbReference>
<name>A0A2G9WVW6_9HYPH</name>
<dbReference type="InterPro" id="IPR009078">
    <property type="entry name" value="Ferritin-like_SF"/>
</dbReference>
<evidence type="ECO:0000256" key="1">
    <source>
        <dbReference type="ARBA" id="ARBA00009497"/>
    </source>
</evidence>
<dbReference type="Pfam" id="PF00210">
    <property type="entry name" value="Ferritin"/>
    <property type="match status" value="1"/>
</dbReference>
<feature type="domain" description="Ferritin/DPS" evidence="4">
    <location>
        <begin position="49"/>
        <end position="185"/>
    </location>
</feature>
<dbReference type="Gene3D" id="1.20.1260.10">
    <property type="match status" value="1"/>
</dbReference>
<evidence type="ECO:0000259" key="4">
    <source>
        <dbReference type="Pfam" id="PF00210"/>
    </source>
</evidence>
<dbReference type="OrthoDB" id="9797687at2"/>
<dbReference type="Proteomes" id="UP000231070">
    <property type="component" value="Unassembled WGS sequence"/>
</dbReference>
<organism evidence="5 6">
    <name type="scientific">Pleomorphomonas carboxyditropha</name>
    <dbReference type="NCBI Taxonomy" id="2023338"/>
    <lineage>
        <taxon>Bacteria</taxon>
        <taxon>Pseudomonadati</taxon>
        <taxon>Pseudomonadota</taxon>
        <taxon>Alphaproteobacteria</taxon>
        <taxon>Hyphomicrobiales</taxon>
        <taxon>Pleomorphomonadaceae</taxon>
        <taxon>Pleomorphomonas</taxon>
    </lineage>
</organism>
<comment type="caution">
    <text evidence="5">The sequence shown here is derived from an EMBL/GenBank/DDBJ whole genome shotgun (WGS) entry which is preliminary data.</text>
</comment>
<evidence type="ECO:0000313" key="5">
    <source>
        <dbReference type="EMBL" id="PIO98848.1"/>
    </source>
</evidence>
<dbReference type="PANTHER" id="PTHR42932:SF3">
    <property type="entry name" value="DNA PROTECTION DURING STARVATION PROTEIN"/>
    <property type="match status" value="1"/>
</dbReference>
<comment type="similarity">
    <text evidence="1 2">Belongs to the Dps family.</text>
</comment>
<proteinExistence type="inferred from homology"/>
<dbReference type="AlphaFoldDB" id="A0A2G9WVW6"/>
<dbReference type="PROSITE" id="PS00819">
    <property type="entry name" value="DPS_2"/>
    <property type="match status" value="1"/>
</dbReference>
<dbReference type="SUPFAM" id="SSF47240">
    <property type="entry name" value="Ferritin-like"/>
    <property type="match status" value="1"/>
</dbReference>
<protein>
    <submittedName>
        <fullName evidence="5">DNA starvation/stationary phase protection protein Dps</fullName>
    </submittedName>
</protein>
<feature type="region of interest" description="Disordered" evidence="3">
    <location>
        <begin position="1"/>
        <end position="29"/>
    </location>
</feature>
<dbReference type="PIRSF" id="PIRSF005900">
    <property type="entry name" value="Dps"/>
    <property type="match status" value="1"/>
</dbReference>
<evidence type="ECO:0000256" key="2">
    <source>
        <dbReference type="RuleBase" id="RU003875"/>
    </source>
</evidence>
<reference evidence="5 6" key="1">
    <citation type="submission" date="2017-08" db="EMBL/GenBank/DDBJ databases">
        <title>Pleomorphomonas carboxidotrophicus sp. nov., a new mesophilic hydrogenogenic carboxidotroph.</title>
        <authorList>
            <person name="Esquivel-Elizondo S."/>
            <person name="Krajmalnik-Brown R."/>
            <person name="Maldonado J."/>
        </authorList>
    </citation>
    <scope>NUCLEOTIDE SEQUENCE [LARGE SCALE GENOMIC DNA]</scope>
    <source>
        <strain evidence="5 6">SVCO-16</strain>
    </source>
</reference>
<dbReference type="RefSeq" id="WP_100080759.1">
    <property type="nucleotide sequence ID" value="NZ_NQVN01000007.1"/>
</dbReference>
<dbReference type="GO" id="GO:0008199">
    <property type="term" value="F:ferric iron binding"/>
    <property type="evidence" value="ECO:0007669"/>
    <property type="project" value="InterPro"/>
</dbReference>
<dbReference type="InterPro" id="IPR023188">
    <property type="entry name" value="DPS_DNA-bd_CS"/>
</dbReference>
<dbReference type="GO" id="GO:0016722">
    <property type="term" value="F:oxidoreductase activity, acting on metal ions"/>
    <property type="evidence" value="ECO:0007669"/>
    <property type="project" value="InterPro"/>
</dbReference>
<sequence>MNHAGCATPTSRTETAGDLQPEAPTKRNDLMTTRNTLKSNAKKVSTEVLGALLADGIDLALLTKQAHWNLKGPRFIAIHEMLDGFRTEIDGHVDTMAERIVQLGGIANGTLQGVAAASRLPAYPADITAEDDHLKALTERYTKAATTVRDGIDQTSEAGDADTADILTGYSRALDKALWFLEAHLPN</sequence>
<dbReference type="InterPro" id="IPR012347">
    <property type="entry name" value="Ferritin-like"/>
</dbReference>
<accession>A0A2G9WVW6</accession>
<gene>
    <name evidence="5" type="ORF">CJ014_12185</name>
</gene>
<dbReference type="CDD" id="cd01043">
    <property type="entry name" value="DPS"/>
    <property type="match status" value="1"/>
</dbReference>
<keyword evidence="6" id="KW-1185">Reference proteome</keyword>
<dbReference type="PANTHER" id="PTHR42932">
    <property type="entry name" value="GENERAL STRESS PROTEIN 20U"/>
    <property type="match status" value="1"/>
</dbReference>
<dbReference type="NCBIfam" id="NF006975">
    <property type="entry name" value="PRK09448.1"/>
    <property type="match status" value="1"/>
</dbReference>
<dbReference type="PRINTS" id="PR01346">
    <property type="entry name" value="HELNAPAPROT"/>
</dbReference>
<evidence type="ECO:0000256" key="3">
    <source>
        <dbReference type="SAM" id="MobiDB-lite"/>
    </source>
</evidence>